<name>A0AAD1H804_9MYCO</name>
<keyword evidence="4" id="KW-0378">Hydrolase</keyword>
<keyword evidence="10" id="KW-1185">Reference proteome</keyword>
<evidence type="ECO:0000256" key="4">
    <source>
        <dbReference type="ARBA" id="ARBA00022801"/>
    </source>
</evidence>
<gene>
    <name evidence="9" type="ORF">MMOR_06750</name>
</gene>
<evidence type="ECO:0000313" key="10">
    <source>
        <dbReference type="Proteomes" id="UP000466681"/>
    </source>
</evidence>
<dbReference type="GO" id="GO:0046872">
    <property type="term" value="F:metal ion binding"/>
    <property type="evidence" value="ECO:0007669"/>
    <property type="project" value="UniProtKB-KW"/>
</dbReference>
<keyword evidence="3" id="KW-0479">Metal-binding</keyword>
<evidence type="ECO:0000313" key="9">
    <source>
        <dbReference type="EMBL" id="BBW99738.1"/>
    </source>
</evidence>
<evidence type="ECO:0000256" key="6">
    <source>
        <dbReference type="ARBA" id="ARBA00039017"/>
    </source>
</evidence>
<dbReference type="AlphaFoldDB" id="A0AAD1H804"/>
<reference evidence="9 10" key="1">
    <citation type="journal article" date="2019" name="Emerg. Microbes Infect.">
        <title>Comprehensive subspecies identification of 175 nontuberculous mycobacteria species based on 7547 genomic profiles.</title>
        <authorList>
            <person name="Matsumoto Y."/>
            <person name="Kinjo T."/>
            <person name="Motooka D."/>
            <person name="Nabeya D."/>
            <person name="Jung N."/>
            <person name="Uechi K."/>
            <person name="Horii T."/>
            <person name="Iida T."/>
            <person name="Fujita J."/>
            <person name="Nakamura S."/>
        </authorList>
    </citation>
    <scope>NUCLEOTIDE SEQUENCE [LARGE SCALE GENOMIC DNA]</scope>
    <source>
        <strain evidence="9 10">JCM 6375</strain>
    </source>
</reference>
<evidence type="ECO:0000256" key="2">
    <source>
        <dbReference type="ARBA" id="ARBA00022642"/>
    </source>
</evidence>
<dbReference type="RefSeq" id="WP_083156918.1">
    <property type="nucleotide sequence ID" value="NZ_AP022560.1"/>
</dbReference>
<dbReference type="GO" id="GO:0008936">
    <property type="term" value="F:nicotinamidase activity"/>
    <property type="evidence" value="ECO:0007669"/>
    <property type="project" value="UniProtKB-EC"/>
</dbReference>
<dbReference type="InterPro" id="IPR036380">
    <property type="entry name" value="Isochorismatase-like_sf"/>
</dbReference>
<accession>A0AAD1H804</accession>
<dbReference type="Pfam" id="PF00857">
    <property type="entry name" value="Isochorismatase"/>
    <property type="match status" value="1"/>
</dbReference>
<comment type="similarity">
    <text evidence="1">Belongs to the isochorismatase family.</text>
</comment>
<evidence type="ECO:0000256" key="5">
    <source>
        <dbReference type="ARBA" id="ARBA00037900"/>
    </source>
</evidence>
<dbReference type="PANTHER" id="PTHR11080:SF2">
    <property type="entry name" value="LD05707P"/>
    <property type="match status" value="1"/>
</dbReference>
<evidence type="ECO:0000256" key="7">
    <source>
        <dbReference type="ARBA" id="ARBA00043224"/>
    </source>
</evidence>
<evidence type="ECO:0000256" key="3">
    <source>
        <dbReference type="ARBA" id="ARBA00022723"/>
    </source>
</evidence>
<dbReference type="PANTHER" id="PTHR11080">
    <property type="entry name" value="PYRAZINAMIDASE/NICOTINAMIDASE"/>
    <property type="match status" value="1"/>
</dbReference>
<organism evidence="9 10">
    <name type="scientific">Mycolicibacterium moriokaense</name>
    <dbReference type="NCBI Taxonomy" id="39691"/>
    <lineage>
        <taxon>Bacteria</taxon>
        <taxon>Bacillati</taxon>
        <taxon>Actinomycetota</taxon>
        <taxon>Actinomycetes</taxon>
        <taxon>Mycobacteriales</taxon>
        <taxon>Mycobacteriaceae</taxon>
        <taxon>Mycolicibacterium</taxon>
    </lineage>
</organism>
<keyword evidence="2" id="KW-0662">Pyridine nucleotide biosynthesis</keyword>
<proteinExistence type="inferred from homology"/>
<dbReference type="InterPro" id="IPR000868">
    <property type="entry name" value="Isochorismatase-like_dom"/>
</dbReference>
<evidence type="ECO:0000259" key="8">
    <source>
        <dbReference type="Pfam" id="PF00857"/>
    </source>
</evidence>
<dbReference type="InterPro" id="IPR052347">
    <property type="entry name" value="Isochorismatase_Nicotinamidase"/>
</dbReference>
<dbReference type="Gene3D" id="3.40.50.850">
    <property type="entry name" value="Isochorismatase-like"/>
    <property type="match status" value="1"/>
</dbReference>
<dbReference type="KEGG" id="mmor:MMOR_06750"/>
<dbReference type="Proteomes" id="UP000466681">
    <property type="component" value="Chromosome"/>
</dbReference>
<dbReference type="EMBL" id="AP022560">
    <property type="protein sequence ID" value="BBW99738.1"/>
    <property type="molecule type" value="Genomic_DNA"/>
</dbReference>
<sequence>MRALIITDVQNDFCDGGSLEVRRGAEVASRISELLHGDHGYTHVVATKDFHIDPGEHFSDHPDYAVSWPRHCVAGTPGADFHPDLDTTAVEAVFHKGKYSAAYSSFEGVDDDGTPLADWLRRRGVDEVDIVGIATDYCVQATALDAAKVGFKTRVLLDLTAGVAPESTAKAVENLRAVGVAVA</sequence>
<dbReference type="SUPFAM" id="SSF52499">
    <property type="entry name" value="Isochorismatase-like hydrolases"/>
    <property type="match status" value="1"/>
</dbReference>
<dbReference type="GO" id="GO:0019363">
    <property type="term" value="P:pyridine nucleotide biosynthetic process"/>
    <property type="evidence" value="ECO:0007669"/>
    <property type="project" value="UniProtKB-KW"/>
</dbReference>
<evidence type="ECO:0000256" key="1">
    <source>
        <dbReference type="ARBA" id="ARBA00006336"/>
    </source>
</evidence>
<dbReference type="CDD" id="cd01011">
    <property type="entry name" value="nicotinamidase"/>
    <property type="match status" value="1"/>
</dbReference>
<dbReference type="EC" id="3.5.1.19" evidence="6"/>
<feature type="domain" description="Isochorismatase-like" evidence="8">
    <location>
        <begin position="3"/>
        <end position="182"/>
    </location>
</feature>
<protein>
    <recommendedName>
        <fullName evidence="6">nicotinamidase</fullName>
        <ecNumber evidence="6">3.5.1.19</ecNumber>
    </recommendedName>
    <alternativeName>
        <fullName evidence="7">Nicotinamide deamidase</fullName>
    </alternativeName>
</protein>
<comment type="pathway">
    <text evidence="5">Cofactor biosynthesis; nicotinate biosynthesis; nicotinate from nicotinamide: step 1/1.</text>
</comment>